<name>A0ABN4L9T4_VIBHA</name>
<evidence type="ECO:0000313" key="1">
    <source>
        <dbReference type="EMBL" id="AMG01357.1"/>
    </source>
</evidence>
<organism evidence="1 2">
    <name type="scientific">Vibrio harveyi</name>
    <name type="common">Beneckea harveyi</name>
    <dbReference type="NCBI Taxonomy" id="669"/>
    <lineage>
        <taxon>Bacteria</taxon>
        <taxon>Pseudomonadati</taxon>
        <taxon>Pseudomonadota</taxon>
        <taxon>Gammaproteobacteria</taxon>
        <taxon>Vibrionales</taxon>
        <taxon>Vibrionaceae</taxon>
        <taxon>Vibrio</taxon>
    </lineage>
</organism>
<dbReference type="Proteomes" id="UP000067422">
    <property type="component" value="Chromosome 2"/>
</dbReference>
<protein>
    <recommendedName>
        <fullName evidence="3">Tail fiber protein</fullName>
    </recommendedName>
</protein>
<proteinExistence type="predicted"/>
<sequence length="337" mass="36570">MAHKKGNYSGTALDALNQLVTFLTSDATLTADGDVWSKLGETSGSLNHPTDSDITIDKGVYLKGNTGGGVAPFLFIYAARKPSANIETLCFTTMLGYDSSLADQWWLQAGSSKLYAVVTLSPSGGDYEFMANGRRVYGYFDDAVKRMFPFYAGWIIPYVDVQSSDWAQPTACLGSDKNINHAYPASTNKYYSVGLTVMKESDETSYGGSANFGAFLMLKDGRYERIQGDGDTTTGIFSSLSSEGQNSAGDFEKDDFKRRMPITYNNKTMIFPEVLILASSAENENILLGELDGLCSVGSAGAVAGAVVRDEKGIEWVVIMQRNQPDKGHDGFAMRRA</sequence>
<gene>
    <name evidence="1" type="ORF">AL538_27295</name>
</gene>
<dbReference type="RefSeq" id="WP_061066653.1">
    <property type="nucleotide sequence ID" value="NZ_CANMKW010000001.1"/>
</dbReference>
<keyword evidence="2" id="KW-1185">Reference proteome</keyword>
<reference evidence="1" key="1">
    <citation type="submission" date="2018-01" db="EMBL/GenBank/DDBJ databases">
        <title>FDA dAtabase for Regulatory Grade micrObial Sequences (FDA-ARGOS): Supporting development and validation of Infectious Disease Dx tests.</title>
        <authorList>
            <person name="Hoffmann M."/>
            <person name="Allard M."/>
            <person name="Evans P."/>
            <person name="Brown E."/>
            <person name="Tallon L."/>
            <person name="Sadzewicz L."/>
            <person name="Sengamalay N."/>
            <person name="Ott S."/>
            <person name="Godinez A."/>
            <person name="Nagaraj S."/>
            <person name="Vyas G."/>
            <person name="Aluvathingal J."/>
            <person name="Nadendla S."/>
            <person name="Geyer C."/>
            <person name="Sichtig H."/>
        </authorList>
    </citation>
    <scope>NUCLEOTIDE SEQUENCE</scope>
    <source>
        <strain evidence="1">FDAARGOS_107</strain>
    </source>
</reference>
<evidence type="ECO:0008006" key="3">
    <source>
        <dbReference type="Google" id="ProtNLM"/>
    </source>
</evidence>
<dbReference type="EMBL" id="CP014039">
    <property type="protein sequence ID" value="AMG01357.1"/>
    <property type="molecule type" value="Genomic_DNA"/>
</dbReference>
<evidence type="ECO:0000313" key="2">
    <source>
        <dbReference type="Proteomes" id="UP000067422"/>
    </source>
</evidence>
<accession>A0ABN4L9T4</accession>